<reference evidence="1" key="2">
    <citation type="submission" date="2023-06" db="EMBL/GenBank/DDBJ databases">
        <authorList>
            <person name="Swenson N.G."/>
            <person name="Wegrzyn J.L."/>
            <person name="Mcevoy S.L."/>
        </authorList>
    </citation>
    <scope>NUCLEOTIDE SEQUENCE</scope>
    <source>
        <strain evidence="1">NS2018</strain>
        <tissue evidence="1">Leaf</tissue>
    </source>
</reference>
<dbReference type="AlphaFoldDB" id="A0AA39STU3"/>
<dbReference type="Pfam" id="PF04578">
    <property type="entry name" value="DUF594"/>
    <property type="match status" value="1"/>
</dbReference>
<sequence>MLSAENSQIKFIGISNATSRYANLLPGISKADACKRLCKSFTDGNFMERLLKEAMKLALEMNAQHRDDRWMTIENSWLEMLGYAARRSKVDEHAQMLRRSGEFLTHVWLLLAHFGLNSNFQIIP</sequence>
<protein>
    <submittedName>
        <fullName evidence="1">Uncharacterized protein</fullName>
    </submittedName>
</protein>
<organism evidence="1 2">
    <name type="scientific">Acer saccharum</name>
    <name type="common">Sugar maple</name>
    <dbReference type="NCBI Taxonomy" id="4024"/>
    <lineage>
        <taxon>Eukaryota</taxon>
        <taxon>Viridiplantae</taxon>
        <taxon>Streptophyta</taxon>
        <taxon>Embryophyta</taxon>
        <taxon>Tracheophyta</taxon>
        <taxon>Spermatophyta</taxon>
        <taxon>Magnoliopsida</taxon>
        <taxon>eudicotyledons</taxon>
        <taxon>Gunneridae</taxon>
        <taxon>Pentapetalae</taxon>
        <taxon>rosids</taxon>
        <taxon>malvids</taxon>
        <taxon>Sapindales</taxon>
        <taxon>Sapindaceae</taxon>
        <taxon>Hippocastanoideae</taxon>
        <taxon>Acereae</taxon>
        <taxon>Acer</taxon>
    </lineage>
</organism>
<proteinExistence type="predicted"/>
<dbReference type="PANTHER" id="PTHR31325">
    <property type="entry name" value="OS01G0798800 PROTEIN-RELATED"/>
    <property type="match status" value="1"/>
</dbReference>
<name>A0AA39STU3_ACESA</name>
<dbReference type="EMBL" id="JAUESC010000004">
    <property type="protein sequence ID" value="KAK0598174.1"/>
    <property type="molecule type" value="Genomic_DNA"/>
</dbReference>
<dbReference type="InterPro" id="IPR007658">
    <property type="entry name" value="DUF594"/>
</dbReference>
<comment type="caution">
    <text evidence="1">The sequence shown here is derived from an EMBL/GenBank/DDBJ whole genome shotgun (WGS) entry which is preliminary data.</text>
</comment>
<dbReference type="Proteomes" id="UP001168877">
    <property type="component" value="Unassembled WGS sequence"/>
</dbReference>
<evidence type="ECO:0000313" key="2">
    <source>
        <dbReference type="Proteomes" id="UP001168877"/>
    </source>
</evidence>
<keyword evidence="2" id="KW-1185">Reference proteome</keyword>
<accession>A0AA39STU3</accession>
<evidence type="ECO:0000313" key="1">
    <source>
        <dbReference type="EMBL" id="KAK0598174.1"/>
    </source>
</evidence>
<reference evidence="1" key="1">
    <citation type="journal article" date="2022" name="Plant J.">
        <title>Strategies of tolerance reflected in two North American maple genomes.</title>
        <authorList>
            <person name="McEvoy S.L."/>
            <person name="Sezen U.U."/>
            <person name="Trouern-Trend A."/>
            <person name="McMahon S.M."/>
            <person name="Schaberg P.G."/>
            <person name="Yang J."/>
            <person name="Wegrzyn J.L."/>
            <person name="Swenson N.G."/>
        </authorList>
    </citation>
    <scope>NUCLEOTIDE SEQUENCE</scope>
    <source>
        <strain evidence="1">NS2018</strain>
    </source>
</reference>
<gene>
    <name evidence="1" type="ORF">LWI29_032265</name>
</gene>